<keyword evidence="1" id="KW-1133">Transmembrane helix</keyword>
<evidence type="ECO:0008006" key="4">
    <source>
        <dbReference type="Google" id="ProtNLM"/>
    </source>
</evidence>
<protein>
    <recommendedName>
        <fullName evidence="4">DUF2127 domain-containing protein</fullName>
    </recommendedName>
</protein>
<dbReference type="RefSeq" id="WP_190442309.1">
    <property type="nucleotide sequence ID" value="NZ_JAMPKM010000027.1"/>
</dbReference>
<keyword evidence="3" id="KW-1185">Reference proteome</keyword>
<accession>A0ABV0JF30</accession>
<feature type="transmembrane region" description="Helical" evidence="1">
    <location>
        <begin position="64"/>
        <end position="87"/>
    </location>
</feature>
<reference evidence="2 3" key="1">
    <citation type="submission" date="2022-04" db="EMBL/GenBank/DDBJ databases">
        <title>Positive selection, recombination, and allopatry shape intraspecific diversity of widespread and dominant cyanobacteria.</title>
        <authorList>
            <person name="Wei J."/>
            <person name="Shu W."/>
            <person name="Hu C."/>
        </authorList>
    </citation>
    <scope>NUCLEOTIDE SEQUENCE [LARGE SCALE GENOMIC DNA]</scope>
    <source>
        <strain evidence="2 3">GB2-A4</strain>
    </source>
</reference>
<keyword evidence="1" id="KW-0472">Membrane</keyword>
<keyword evidence="1" id="KW-0812">Transmembrane</keyword>
<organism evidence="2 3">
    <name type="scientific">Trichocoleus desertorum GB2-A4</name>
    <dbReference type="NCBI Taxonomy" id="2933944"/>
    <lineage>
        <taxon>Bacteria</taxon>
        <taxon>Bacillati</taxon>
        <taxon>Cyanobacteriota</taxon>
        <taxon>Cyanophyceae</taxon>
        <taxon>Leptolyngbyales</taxon>
        <taxon>Trichocoleusaceae</taxon>
        <taxon>Trichocoleus</taxon>
    </lineage>
</organism>
<name>A0ABV0JF30_9CYAN</name>
<evidence type="ECO:0000256" key="1">
    <source>
        <dbReference type="SAM" id="Phobius"/>
    </source>
</evidence>
<evidence type="ECO:0000313" key="2">
    <source>
        <dbReference type="EMBL" id="MEP0820381.1"/>
    </source>
</evidence>
<feature type="transmembrane region" description="Helical" evidence="1">
    <location>
        <begin position="93"/>
        <end position="114"/>
    </location>
</feature>
<evidence type="ECO:0000313" key="3">
    <source>
        <dbReference type="Proteomes" id="UP001464891"/>
    </source>
</evidence>
<comment type="caution">
    <text evidence="2">The sequence shown here is derived from an EMBL/GenBank/DDBJ whole genome shotgun (WGS) entry which is preliminary data.</text>
</comment>
<dbReference type="EMBL" id="JAMPKM010000027">
    <property type="protein sequence ID" value="MEP0820381.1"/>
    <property type="molecule type" value="Genomic_DNA"/>
</dbReference>
<gene>
    <name evidence="2" type="ORF">NC998_25100</name>
</gene>
<feature type="transmembrane region" description="Helical" evidence="1">
    <location>
        <begin position="126"/>
        <end position="145"/>
    </location>
</feature>
<proteinExistence type="predicted"/>
<dbReference type="Proteomes" id="UP001464891">
    <property type="component" value="Unassembled WGS sequence"/>
</dbReference>
<feature type="transmembrane region" description="Helical" evidence="1">
    <location>
        <begin position="6"/>
        <end position="31"/>
    </location>
</feature>
<sequence>MSRPTGVTVLAGVLFFNSGFVLFTSLAILLIKPTRAIFIEVFRQDLLAEYPQVQPQALAEYAQLIAVTAAGFVVILSLIGFLMGYGLLKLKGWAWGGTLTLAIVNILGSLNQIFEVFEAKVGIGIILFREIFQLTLAGLIIYYLFRPDVRQAFSRQRLRHE</sequence>